<evidence type="ECO:0000313" key="1">
    <source>
        <dbReference type="EMBL" id="JAE26340.1"/>
    </source>
</evidence>
<reference evidence="1" key="1">
    <citation type="submission" date="2014-09" db="EMBL/GenBank/DDBJ databases">
        <authorList>
            <person name="Magalhaes I.L.F."/>
            <person name="Oliveira U."/>
            <person name="Santos F.R."/>
            <person name="Vidigal T.H.D.A."/>
            <person name="Brescovit A.D."/>
            <person name="Santos A.J."/>
        </authorList>
    </citation>
    <scope>NUCLEOTIDE SEQUENCE</scope>
    <source>
        <tissue evidence="1">Shoot tissue taken approximately 20 cm above the soil surface</tissue>
    </source>
</reference>
<organism evidence="1">
    <name type="scientific">Arundo donax</name>
    <name type="common">Giant reed</name>
    <name type="synonym">Donax arundinaceus</name>
    <dbReference type="NCBI Taxonomy" id="35708"/>
    <lineage>
        <taxon>Eukaryota</taxon>
        <taxon>Viridiplantae</taxon>
        <taxon>Streptophyta</taxon>
        <taxon>Embryophyta</taxon>
        <taxon>Tracheophyta</taxon>
        <taxon>Spermatophyta</taxon>
        <taxon>Magnoliopsida</taxon>
        <taxon>Liliopsida</taxon>
        <taxon>Poales</taxon>
        <taxon>Poaceae</taxon>
        <taxon>PACMAD clade</taxon>
        <taxon>Arundinoideae</taxon>
        <taxon>Arundineae</taxon>
        <taxon>Arundo</taxon>
    </lineage>
</organism>
<sequence>MGLPTCSFWVIKLMEVYLPTSQIAIRLTSSFSRICFWED</sequence>
<dbReference type="EMBL" id="GBRH01171556">
    <property type="protein sequence ID" value="JAE26340.1"/>
    <property type="molecule type" value="Transcribed_RNA"/>
</dbReference>
<protein>
    <submittedName>
        <fullName evidence="1">Uncharacterized protein</fullName>
    </submittedName>
</protein>
<dbReference type="AlphaFoldDB" id="A0A0A9GMH5"/>
<name>A0A0A9GMH5_ARUDO</name>
<reference evidence="1" key="2">
    <citation type="journal article" date="2015" name="Data Brief">
        <title>Shoot transcriptome of the giant reed, Arundo donax.</title>
        <authorList>
            <person name="Barrero R.A."/>
            <person name="Guerrero F.D."/>
            <person name="Moolhuijzen P."/>
            <person name="Goolsby J.A."/>
            <person name="Tidwell J."/>
            <person name="Bellgard S.E."/>
            <person name="Bellgard M.I."/>
        </authorList>
    </citation>
    <scope>NUCLEOTIDE SEQUENCE</scope>
    <source>
        <tissue evidence="1">Shoot tissue taken approximately 20 cm above the soil surface</tissue>
    </source>
</reference>
<accession>A0A0A9GMH5</accession>
<proteinExistence type="predicted"/>